<organism evidence="2 3">
    <name type="scientific">Pseudomonas oryzihabitans</name>
    <dbReference type="NCBI Taxonomy" id="47885"/>
    <lineage>
        <taxon>Bacteria</taxon>
        <taxon>Pseudomonadati</taxon>
        <taxon>Pseudomonadota</taxon>
        <taxon>Gammaproteobacteria</taxon>
        <taxon>Pseudomonadales</taxon>
        <taxon>Pseudomonadaceae</taxon>
        <taxon>Pseudomonas</taxon>
    </lineage>
</organism>
<evidence type="ECO:0000313" key="3">
    <source>
        <dbReference type="Proteomes" id="UP000189310"/>
    </source>
</evidence>
<reference evidence="2 3" key="1">
    <citation type="submission" date="2017-01" db="EMBL/GenBank/DDBJ databases">
        <title>Pseudomonas psychrotolerans genome sequencing and assembly.</title>
        <authorList>
            <person name="Vyas B."/>
            <person name="Mayilraj S."/>
        </authorList>
    </citation>
    <scope>NUCLEOTIDE SEQUENCE [LARGE SCALE GENOMIC DNA]</scope>
    <source>
        <strain evidence="2 3">SDS18</strain>
    </source>
</reference>
<accession>A0ABX3ITD0</accession>
<dbReference type="RefSeq" id="WP_077172195.1">
    <property type="nucleotide sequence ID" value="NZ_MTLN01000007.1"/>
</dbReference>
<dbReference type="NCBIfam" id="NF041065">
    <property type="entry name" value="DpdH"/>
    <property type="match status" value="1"/>
</dbReference>
<proteinExistence type="predicted"/>
<comment type="caution">
    <text evidence="2">The sequence shown here is derived from an EMBL/GenBank/DDBJ whole genome shotgun (WGS) entry which is preliminary data.</text>
</comment>
<sequence>MSLLTYWPEKEEIDRCIKSEAEAVSDEVLLAVHQEFPLAYSRVGPDGKVVADTRQLASEDDLLRYFLGRAPEGSLVVPITGASGVGKSHLIRILDARLRQLPNASRYLVIRIPKSASLRRVVELILEAEPLQDPKYDTIRAEFEKALADVPLSQAVILFQAQLRIALGDYAITLHQQLLQAPTDDTLKRRLHVARGLPLLLADAETETYFHKQILPRIIHRSVEGLNDPNAEIDPADSQFKATDFEFPESVEISKAAIQVRNFYLQTLNSFGGQGKAIAADVLNQVVDQATRQLYKLNESLGGKTLGEVISDIRRLLIADDPNKELVILVEDFKVLVGIQDTLAKILIHHGETDGKKTHATIRSAIAVTDGYLAGRDTLATRAGREWMVESRFESEDEVLARTKRLVASYLNAARHGEATLKAIYQQAQIESPKGDQRWTVPIYSEGSDEHETTLNAFGKIQDVPLFPFTDEAIDCLARSTLTAGNALVFNPRFVIKNIIRETLLNGRNAYENNQFPPPGINGKPLAAEVAQWLSSQPFSADIKKRYERLISIWGNQPTTQSDIGRIQRSVFEAFGLPLPDINSKRPLRKSTPPETKNRPIRSEESDGNARAIQTYRDALERWVQNSTLLEQKLANEVRKSIAKLMNQRIDWNAECCLKRDVKPTQFSLPNAGGELGLAADRIKVAESTEDPDGRLRGDLLALLRYVEIYKEATDYDEADEDLARVGNLIDRLRPQVLASVRATLRQQAKSAISLLAANSRLLGLVEKGRTPAAVSSFLFGNVKPLTDLKDTAPQAFNDWRLLQRDAFRIRVLLIQQVLETSACFQGTGKTVQGVDIVGLLESYPDETSVFDLAPLPNLSPELRSTLMSMRPVAVGARFKQVLESAKKIQDLVANELGTDFDKHATLDIVKTVAMTLSEMGAWSINSIGFSSKSFIELCESCRSAAVKEALGALADILTDGAEEPDTAAKKISRLAQMPLDPLLTAQRFVRDARTVIRIAADHARTLEKQHEGISPAQTAEKLSETFTSLVDDLGRLK</sequence>
<evidence type="ECO:0008006" key="4">
    <source>
        <dbReference type="Google" id="ProtNLM"/>
    </source>
</evidence>
<feature type="compositionally biased region" description="Basic and acidic residues" evidence="1">
    <location>
        <begin position="596"/>
        <end position="605"/>
    </location>
</feature>
<dbReference type="Proteomes" id="UP000189310">
    <property type="component" value="Unassembled WGS sequence"/>
</dbReference>
<dbReference type="EMBL" id="MTLN01000007">
    <property type="protein sequence ID" value="ONN70920.1"/>
    <property type="molecule type" value="Genomic_DNA"/>
</dbReference>
<keyword evidence="3" id="KW-1185">Reference proteome</keyword>
<protein>
    <recommendedName>
        <fullName evidence="4">AAA+ ATPase domain-containing protein</fullName>
    </recommendedName>
</protein>
<gene>
    <name evidence="2" type="ORF">BVL52_13095</name>
</gene>
<name>A0ABX3ITD0_9PSED</name>
<evidence type="ECO:0000256" key="1">
    <source>
        <dbReference type="SAM" id="MobiDB-lite"/>
    </source>
</evidence>
<evidence type="ECO:0000313" key="2">
    <source>
        <dbReference type="EMBL" id="ONN70920.1"/>
    </source>
</evidence>
<feature type="region of interest" description="Disordered" evidence="1">
    <location>
        <begin position="583"/>
        <end position="610"/>
    </location>
</feature>